<feature type="domain" description="Aminoglycoside phosphotransferase" evidence="2">
    <location>
        <begin position="45"/>
        <end position="289"/>
    </location>
</feature>
<keyword evidence="4" id="KW-1185">Reference proteome</keyword>
<dbReference type="Pfam" id="PF01636">
    <property type="entry name" value="APH"/>
    <property type="match status" value="1"/>
</dbReference>
<evidence type="ECO:0000313" key="4">
    <source>
        <dbReference type="Proteomes" id="UP000002015"/>
    </source>
</evidence>
<dbReference type="RefSeq" id="WP_012142590.1">
    <property type="nucleotide sequence ID" value="NC_009831.1"/>
</dbReference>
<dbReference type="InterPro" id="IPR002575">
    <property type="entry name" value="Aminoglycoside_PTrfase"/>
</dbReference>
<protein>
    <submittedName>
        <fullName evidence="3">Aminoglycoside phosphotransferase</fullName>
    </submittedName>
</protein>
<dbReference type="PANTHER" id="PTHR21064">
    <property type="entry name" value="AMINOGLYCOSIDE PHOSPHOTRANSFERASE DOMAIN-CONTAINING PROTEIN-RELATED"/>
    <property type="match status" value="1"/>
</dbReference>
<dbReference type="STRING" id="425104.Ssed_2246"/>
<dbReference type="Gene3D" id="3.30.200.20">
    <property type="entry name" value="Phosphorylase Kinase, domain 1"/>
    <property type="match status" value="1"/>
</dbReference>
<dbReference type="InterPro" id="IPR050249">
    <property type="entry name" value="Pseudomonas-type_ThrB"/>
</dbReference>
<dbReference type="HOGENOM" id="CLU_044821_2_0_6"/>
<evidence type="ECO:0000313" key="3">
    <source>
        <dbReference type="EMBL" id="ABV36855.1"/>
    </source>
</evidence>
<dbReference type="InterPro" id="IPR011009">
    <property type="entry name" value="Kinase-like_dom_sf"/>
</dbReference>
<dbReference type="Gene3D" id="3.90.1200.10">
    <property type="match status" value="1"/>
</dbReference>
<dbReference type="AlphaFoldDB" id="A8FVI2"/>
<sequence>MTITMTNQFYSLDEKQQCQFFEKLLREAICQWPVDIESLELVKHRENAVFKLTTTSGEKYAVRVHRANYHTNDELLSEIKWNKALADSGIETSSFLKTKDGRYFHVEKRDYVPEPRQIDIVKWVDGEPLGSIEAGVDLSIESLMASYTCIGEIMARCHNQASQWELPTDFTRHAWDVDGLFGKCPTWGKFWELECLNNQERILLNTVKKELSNEFNEFGQTPDRYSLIHADMLPENLLESGDSYSLIDFDDAGFGWHMFDIATSLFFHLGEEHFDDVLHALLTGYRRVRDLPDEHLAMLPSFLLARGTTYLGWAHTRKETDIAKELTPIVKAGVIELAEHYLSQHKAA</sequence>
<name>A8FVI2_SHESH</name>
<evidence type="ECO:0000256" key="1">
    <source>
        <dbReference type="ARBA" id="ARBA00038240"/>
    </source>
</evidence>
<evidence type="ECO:0000259" key="2">
    <source>
        <dbReference type="Pfam" id="PF01636"/>
    </source>
</evidence>
<accession>A8FVI2</accession>
<dbReference type="PANTHER" id="PTHR21064:SF6">
    <property type="entry name" value="AMINOGLYCOSIDE PHOSPHOTRANSFERASE DOMAIN-CONTAINING PROTEIN"/>
    <property type="match status" value="1"/>
</dbReference>
<keyword evidence="3" id="KW-0808">Transferase</keyword>
<dbReference type="GO" id="GO:0019202">
    <property type="term" value="F:amino acid kinase activity"/>
    <property type="evidence" value="ECO:0007669"/>
    <property type="project" value="TreeGrafter"/>
</dbReference>
<dbReference type="Proteomes" id="UP000002015">
    <property type="component" value="Chromosome"/>
</dbReference>
<dbReference type="EMBL" id="CP000821">
    <property type="protein sequence ID" value="ABV36855.1"/>
    <property type="molecule type" value="Genomic_DNA"/>
</dbReference>
<gene>
    <name evidence="3" type="ordered locus">Ssed_2246</name>
</gene>
<dbReference type="SUPFAM" id="SSF56112">
    <property type="entry name" value="Protein kinase-like (PK-like)"/>
    <property type="match status" value="1"/>
</dbReference>
<organism evidence="3 4">
    <name type="scientific">Shewanella sediminis (strain HAW-EB3)</name>
    <dbReference type="NCBI Taxonomy" id="425104"/>
    <lineage>
        <taxon>Bacteria</taxon>
        <taxon>Pseudomonadati</taxon>
        <taxon>Pseudomonadota</taxon>
        <taxon>Gammaproteobacteria</taxon>
        <taxon>Alteromonadales</taxon>
        <taxon>Shewanellaceae</taxon>
        <taxon>Shewanella</taxon>
    </lineage>
</organism>
<reference evidence="3 4" key="1">
    <citation type="submission" date="2007-08" db="EMBL/GenBank/DDBJ databases">
        <title>Complete sequence of Shewanella sediminis HAW-EB3.</title>
        <authorList>
            <consortium name="US DOE Joint Genome Institute"/>
            <person name="Copeland A."/>
            <person name="Lucas S."/>
            <person name="Lapidus A."/>
            <person name="Barry K."/>
            <person name="Glavina del Rio T."/>
            <person name="Dalin E."/>
            <person name="Tice H."/>
            <person name="Pitluck S."/>
            <person name="Chertkov O."/>
            <person name="Brettin T."/>
            <person name="Bruce D."/>
            <person name="Detter J.C."/>
            <person name="Han C."/>
            <person name="Schmutz J."/>
            <person name="Larimer F."/>
            <person name="Land M."/>
            <person name="Hauser L."/>
            <person name="Kyrpides N."/>
            <person name="Kim E."/>
            <person name="Zhao J.-S."/>
            <person name="Richardson P."/>
        </authorList>
    </citation>
    <scope>NUCLEOTIDE SEQUENCE [LARGE SCALE GENOMIC DNA]</scope>
    <source>
        <strain evidence="3 4">HAW-EB3</strain>
    </source>
</reference>
<dbReference type="KEGG" id="sse:Ssed_2246"/>
<comment type="similarity">
    <text evidence="1">Belongs to the pseudomonas-type ThrB family.</text>
</comment>
<proteinExistence type="inferred from homology"/>
<dbReference type="eggNOG" id="COG2334">
    <property type="taxonomic scope" value="Bacteria"/>
</dbReference>
<dbReference type="OrthoDB" id="241498at2"/>